<dbReference type="SUPFAM" id="SSF53850">
    <property type="entry name" value="Periplasmic binding protein-like II"/>
    <property type="match status" value="1"/>
</dbReference>
<evidence type="ECO:0000259" key="5">
    <source>
        <dbReference type="PROSITE" id="PS50931"/>
    </source>
</evidence>
<gene>
    <name evidence="6" type="ORF">Geu3261_0202_002</name>
</gene>
<protein>
    <submittedName>
        <fullName evidence="6">Transcriptional regulator LysR</fullName>
    </submittedName>
</protein>
<dbReference type="FunFam" id="1.10.10.10:FF:000001">
    <property type="entry name" value="LysR family transcriptional regulator"/>
    <property type="match status" value="1"/>
</dbReference>
<dbReference type="PRINTS" id="PR00039">
    <property type="entry name" value="HTHLYSR"/>
</dbReference>
<dbReference type="InterPro" id="IPR050950">
    <property type="entry name" value="HTH-type_LysR_regulators"/>
</dbReference>
<dbReference type="GO" id="GO:0003700">
    <property type="term" value="F:DNA-binding transcription factor activity"/>
    <property type="evidence" value="ECO:0007669"/>
    <property type="project" value="InterPro"/>
</dbReference>
<proteinExistence type="inferred from homology"/>
<dbReference type="InterPro" id="IPR036388">
    <property type="entry name" value="WH-like_DNA-bd_sf"/>
</dbReference>
<dbReference type="InterPro" id="IPR036390">
    <property type="entry name" value="WH_DNA-bd_sf"/>
</dbReference>
<evidence type="ECO:0000256" key="2">
    <source>
        <dbReference type="ARBA" id="ARBA00023015"/>
    </source>
</evidence>
<name>A0A0D6Q1V5_KOMEU</name>
<dbReference type="InterPro" id="IPR005119">
    <property type="entry name" value="LysR_subst-bd"/>
</dbReference>
<dbReference type="InterPro" id="IPR000847">
    <property type="entry name" value="LysR_HTH_N"/>
</dbReference>
<keyword evidence="2" id="KW-0805">Transcription regulation</keyword>
<dbReference type="SUPFAM" id="SSF46785">
    <property type="entry name" value="Winged helix' DNA-binding domain"/>
    <property type="match status" value="1"/>
</dbReference>
<evidence type="ECO:0000256" key="4">
    <source>
        <dbReference type="ARBA" id="ARBA00023163"/>
    </source>
</evidence>
<reference evidence="6 7" key="1">
    <citation type="submission" date="2012-11" db="EMBL/GenBank/DDBJ databases">
        <title>Whole genome sequence of Gluconacetobacter europaeus NBRC3261.</title>
        <authorList>
            <person name="Azuma Y."/>
            <person name="Higashiura N."/>
            <person name="Hirakawa H."/>
            <person name="Matsushita K."/>
        </authorList>
    </citation>
    <scope>NUCLEOTIDE SEQUENCE [LARGE SCALE GENOMIC DNA]</scope>
    <source>
        <strain evidence="6 7">NBRC 3261</strain>
    </source>
</reference>
<dbReference type="PROSITE" id="PS50931">
    <property type="entry name" value="HTH_LYSR"/>
    <property type="match status" value="1"/>
</dbReference>
<dbReference type="Gene3D" id="1.10.10.10">
    <property type="entry name" value="Winged helix-like DNA-binding domain superfamily/Winged helix DNA-binding domain"/>
    <property type="match status" value="1"/>
</dbReference>
<keyword evidence="4" id="KW-0804">Transcription</keyword>
<keyword evidence="3" id="KW-0238">DNA-binding</keyword>
<accession>A0A0D6Q1V5</accession>
<evidence type="ECO:0000313" key="6">
    <source>
        <dbReference type="EMBL" id="GAN97562.1"/>
    </source>
</evidence>
<dbReference type="PANTHER" id="PTHR30419:SF8">
    <property type="entry name" value="NITROGEN ASSIMILATION TRANSCRIPTIONAL ACTIVATOR-RELATED"/>
    <property type="match status" value="1"/>
</dbReference>
<feature type="domain" description="HTH lysR-type" evidence="5">
    <location>
        <begin position="1"/>
        <end position="58"/>
    </location>
</feature>
<evidence type="ECO:0000256" key="3">
    <source>
        <dbReference type="ARBA" id="ARBA00023125"/>
    </source>
</evidence>
<dbReference type="PANTHER" id="PTHR30419">
    <property type="entry name" value="HTH-TYPE TRANSCRIPTIONAL REGULATOR YBHD"/>
    <property type="match status" value="1"/>
</dbReference>
<dbReference type="GO" id="GO:0005829">
    <property type="term" value="C:cytosol"/>
    <property type="evidence" value="ECO:0007669"/>
    <property type="project" value="TreeGrafter"/>
</dbReference>
<dbReference type="RefSeq" id="WP_048852006.1">
    <property type="nucleotide sequence ID" value="NZ_BANI01000178.1"/>
</dbReference>
<dbReference type="Pfam" id="PF03466">
    <property type="entry name" value="LysR_substrate"/>
    <property type="match status" value="1"/>
</dbReference>
<comment type="caution">
    <text evidence="6">The sequence shown here is derived from an EMBL/GenBank/DDBJ whole genome shotgun (WGS) entry which is preliminary data.</text>
</comment>
<dbReference type="Proteomes" id="UP000032675">
    <property type="component" value="Unassembled WGS sequence"/>
</dbReference>
<organism evidence="6 7">
    <name type="scientific">Komagataeibacter europaeus NBRC 3261</name>
    <dbReference type="NCBI Taxonomy" id="1234669"/>
    <lineage>
        <taxon>Bacteria</taxon>
        <taxon>Pseudomonadati</taxon>
        <taxon>Pseudomonadota</taxon>
        <taxon>Alphaproteobacteria</taxon>
        <taxon>Acetobacterales</taxon>
        <taxon>Acetobacteraceae</taxon>
        <taxon>Komagataeibacter</taxon>
    </lineage>
</organism>
<comment type="similarity">
    <text evidence="1">Belongs to the LysR transcriptional regulatory family.</text>
</comment>
<dbReference type="Pfam" id="PF00126">
    <property type="entry name" value="HTH_1"/>
    <property type="match status" value="1"/>
</dbReference>
<dbReference type="EMBL" id="BANI01000178">
    <property type="protein sequence ID" value="GAN97562.1"/>
    <property type="molecule type" value="Genomic_DNA"/>
</dbReference>
<dbReference type="GO" id="GO:0003677">
    <property type="term" value="F:DNA binding"/>
    <property type="evidence" value="ECO:0007669"/>
    <property type="project" value="UniProtKB-KW"/>
</dbReference>
<sequence length="291" mass="31850">MDINTLRLFIAVVREGGFSQAAKAVLSTQSTVSKAVKRLEDELGLVLIDRAAPGITLTDAGNVVLRRARTILAERDDLLVELRELRGLKRGELRLGLPPIGSDTLFAPTFVAFRDRYPGIGIHLIERGCQDLKDLLRAGEIDLAGLLLPLSDEFAWQDVCVEPVVAVVAAGHPLAARRSVPITAFADSAFLLFETGFSLNQIVLAACRRNGFMPKVTARSTQVEFLFDLIAAGLGIGFLPRMMVETRQHDGIRAIALDGPGMLWHMTLAWRRGGYLSDAAKAWLELARRPD</sequence>
<dbReference type="Gene3D" id="3.40.190.290">
    <property type="match status" value="1"/>
</dbReference>
<evidence type="ECO:0000313" key="7">
    <source>
        <dbReference type="Proteomes" id="UP000032675"/>
    </source>
</evidence>
<evidence type="ECO:0000256" key="1">
    <source>
        <dbReference type="ARBA" id="ARBA00009437"/>
    </source>
</evidence>
<dbReference type="AlphaFoldDB" id="A0A0D6Q1V5"/>